<dbReference type="Pfam" id="PF00733">
    <property type="entry name" value="Asn_synthase"/>
    <property type="match status" value="1"/>
</dbReference>
<dbReference type="PROSITE" id="PS51278">
    <property type="entry name" value="GATASE_TYPE_2"/>
    <property type="match status" value="1"/>
</dbReference>
<feature type="active site" description="For GATase activity" evidence="8">
    <location>
        <position position="2"/>
    </location>
</feature>
<evidence type="ECO:0000256" key="4">
    <source>
        <dbReference type="ARBA" id="ARBA00022741"/>
    </source>
</evidence>
<accession>A0A0H2MCX1</accession>
<dbReference type="Gene3D" id="3.60.20.10">
    <property type="entry name" value="Glutamine Phosphoribosylpyrophosphate, subunit 1, domain 1"/>
    <property type="match status" value="1"/>
</dbReference>
<evidence type="ECO:0000256" key="3">
    <source>
        <dbReference type="ARBA" id="ARBA00012737"/>
    </source>
</evidence>
<dbReference type="PANTHER" id="PTHR43284">
    <property type="entry name" value="ASPARAGINE SYNTHETASE (GLUTAMINE-HYDROLYZING)"/>
    <property type="match status" value="1"/>
</dbReference>
<dbReference type="InterPro" id="IPR033738">
    <property type="entry name" value="AsnB_N"/>
</dbReference>
<dbReference type="CDD" id="cd00712">
    <property type="entry name" value="AsnB"/>
    <property type="match status" value="1"/>
</dbReference>
<feature type="domain" description="Glutamine amidotransferase type-2" evidence="11">
    <location>
        <begin position="2"/>
        <end position="219"/>
    </location>
</feature>
<dbReference type="InterPro" id="IPR006426">
    <property type="entry name" value="Asn_synth_AEB"/>
</dbReference>
<dbReference type="Gene3D" id="3.40.50.620">
    <property type="entry name" value="HUPs"/>
    <property type="match status" value="1"/>
</dbReference>
<evidence type="ECO:0000256" key="6">
    <source>
        <dbReference type="ARBA" id="ARBA00022962"/>
    </source>
</evidence>
<dbReference type="InterPro" id="IPR014729">
    <property type="entry name" value="Rossmann-like_a/b/a_fold"/>
</dbReference>
<protein>
    <recommendedName>
        <fullName evidence="3">asparagine synthase (glutamine-hydrolyzing)</fullName>
        <ecNumber evidence="3">6.3.5.4</ecNumber>
    </recommendedName>
</protein>
<comment type="similarity">
    <text evidence="2">Belongs to the asparagine synthetase family.</text>
</comment>
<name>A0A0H2MCX1_9PROT</name>
<keyword evidence="5 9" id="KW-0067">ATP-binding</keyword>
<feature type="binding site" evidence="9">
    <location>
        <position position="301"/>
    </location>
    <ligand>
        <name>ATP</name>
        <dbReference type="ChEBI" id="CHEBI:30616"/>
    </ligand>
</feature>
<gene>
    <name evidence="12" type="ORF">WH96_15165</name>
</gene>
<dbReference type="RefSeq" id="WP_047765025.1">
    <property type="nucleotide sequence ID" value="NZ_LAQL01000009.1"/>
</dbReference>
<dbReference type="GO" id="GO:0005829">
    <property type="term" value="C:cytosol"/>
    <property type="evidence" value="ECO:0007669"/>
    <property type="project" value="TreeGrafter"/>
</dbReference>
<dbReference type="CDD" id="cd01991">
    <property type="entry name" value="Asn_synthase_B_C"/>
    <property type="match status" value="1"/>
</dbReference>
<dbReference type="GO" id="GO:0006529">
    <property type="term" value="P:asparagine biosynthetic process"/>
    <property type="evidence" value="ECO:0007669"/>
    <property type="project" value="UniProtKB-KW"/>
</dbReference>
<sequence length="654" mass="74079">MCGVAGFLENNADRREEHLSQIAHAMGNAMLHRGPDSGDVWVEGCSGIALSHRRLAIVDLSSAGAQPMTSACGRYVIIYNGEVYNHNEIRPELAARGINFRGHSDTEVILEGCALWGVKATVQKLIGMFVLALWDRHERRLTVVRDRLGIKPVYWAQTSKNFLFGSELKALRVHPDCPEEINRDAVAGFLRHNYIGGAASIYKEINKLEPGWMISVRANEKPILEQYWSLDEVVDQAKNNPFSGSDEQAIEALHELLLDATGRRMMADVPLGAFLSGGIDSSTVVALMQAQSERPVRTFSIGFHEEGYNEAKHAAEVAKHLRTDHTELYVSPQEARDVIPKLPFYFDEPFSDSSQIPTYLVSKMTREHVTVALSGDGGDELFSGYTRYFTAEKYGKAIFGQPQILRRLEAGLIQGISPRSWDLLAKVIPSSRRPTLFGDKLHKLAKILDGGKDAFYRGLVSHWSDPDSIVIDGVEPKGIMWNDEVQRRIPNFIDRMQYLDTLTYLPDDILTKVDRASMAVSLEARVPLLDHRVVDFAWKLPQHMKIRNGQGKWLLRQVLYKYVPQELIERPKMGFGVPIDSWLRGPLREWAEDLLSVKSLNEGGIFRHEPIRKKWQEHLSGRRNWQYLIWDILMFQAWQQENTVSPAVKLGQFG</sequence>
<dbReference type="SUPFAM" id="SSF52402">
    <property type="entry name" value="Adenine nucleotide alpha hydrolases-like"/>
    <property type="match status" value="1"/>
</dbReference>
<evidence type="ECO:0000259" key="11">
    <source>
        <dbReference type="PROSITE" id="PS51278"/>
    </source>
</evidence>
<comment type="caution">
    <text evidence="12">The sequence shown here is derived from an EMBL/GenBank/DDBJ whole genome shotgun (WGS) entry which is preliminary data.</text>
</comment>
<evidence type="ECO:0000256" key="9">
    <source>
        <dbReference type="PIRSR" id="PIRSR001589-2"/>
    </source>
</evidence>
<dbReference type="Pfam" id="PF13537">
    <property type="entry name" value="GATase_7"/>
    <property type="match status" value="1"/>
</dbReference>
<dbReference type="PANTHER" id="PTHR43284:SF1">
    <property type="entry name" value="ASPARAGINE SYNTHETASE"/>
    <property type="match status" value="1"/>
</dbReference>
<dbReference type="PIRSF" id="PIRSF001589">
    <property type="entry name" value="Asn_synthetase_glu-h"/>
    <property type="match status" value="1"/>
</dbReference>
<evidence type="ECO:0000256" key="8">
    <source>
        <dbReference type="PIRSR" id="PIRSR001589-1"/>
    </source>
</evidence>
<dbReference type="NCBIfam" id="TIGR01536">
    <property type="entry name" value="asn_synth_AEB"/>
    <property type="match status" value="1"/>
</dbReference>
<dbReference type="InterPro" id="IPR051786">
    <property type="entry name" value="ASN_synthetase/amidase"/>
</dbReference>
<evidence type="ECO:0000256" key="5">
    <source>
        <dbReference type="ARBA" id="ARBA00022840"/>
    </source>
</evidence>
<dbReference type="OrthoDB" id="9763290at2"/>
<dbReference type="PATRIC" id="fig|1489064.4.peg.4384"/>
<keyword evidence="8" id="KW-0061">Asparagine biosynthesis</keyword>
<evidence type="ECO:0000256" key="7">
    <source>
        <dbReference type="ARBA" id="ARBA00048741"/>
    </source>
</evidence>
<keyword evidence="4 9" id="KW-0547">Nucleotide-binding</keyword>
<dbReference type="GO" id="GO:0005524">
    <property type="term" value="F:ATP binding"/>
    <property type="evidence" value="ECO:0007669"/>
    <property type="project" value="UniProtKB-KW"/>
</dbReference>
<keyword evidence="8" id="KW-0028">Amino-acid biosynthesis</keyword>
<feature type="binding site" evidence="9">
    <location>
        <position position="105"/>
    </location>
    <ligand>
        <name>L-glutamine</name>
        <dbReference type="ChEBI" id="CHEBI:58359"/>
    </ligand>
</feature>
<evidence type="ECO:0000256" key="2">
    <source>
        <dbReference type="ARBA" id="ARBA00005752"/>
    </source>
</evidence>
<dbReference type="GO" id="GO:0004066">
    <property type="term" value="F:asparagine synthase (glutamine-hydrolyzing) activity"/>
    <property type="evidence" value="ECO:0007669"/>
    <property type="project" value="UniProtKB-EC"/>
</dbReference>
<evidence type="ECO:0000256" key="10">
    <source>
        <dbReference type="PIRSR" id="PIRSR001589-3"/>
    </source>
</evidence>
<dbReference type="Proteomes" id="UP000035444">
    <property type="component" value="Unassembled WGS sequence"/>
</dbReference>
<dbReference type="InterPro" id="IPR017932">
    <property type="entry name" value="GATase_2_dom"/>
</dbReference>
<keyword evidence="6 8" id="KW-0315">Glutamine amidotransferase</keyword>
<evidence type="ECO:0000256" key="1">
    <source>
        <dbReference type="ARBA" id="ARBA00005187"/>
    </source>
</evidence>
<feature type="site" description="Important for beta-aspartyl-AMP intermediate formation" evidence="10">
    <location>
        <position position="376"/>
    </location>
</feature>
<keyword evidence="13" id="KW-1185">Reference proteome</keyword>
<dbReference type="InterPro" id="IPR001962">
    <property type="entry name" value="Asn_synthase"/>
</dbReference>
<evidence type="ECO:0000313" key="13">
    <source>
        <dbReference type="Proteomes" id="UP000035444"/>
    </source>
</evidence>
<dbReference type="AlphaFoldDB" id="A0A0H2MCX1"/>
<dbReference type="STRING" id="1489064.WH96_15165"/>
<comment type="pathway">
    <text evidence="1">Amino-acid biosynthesis; L-asparagine biosynthesis; L-asparagine from L-aspartate (L-Gln route): step 1/1.</text>
</comment>
<dbReference type="SUPFAM" id="SSF56235">
    <property type="entry name" value="N-terminal nucleophile aminohydrolases (Ntn hydrolases)"/>
    <property type="match status" value="1"/>
</dbReference>
<reference evidence="12 13" key="1">
    <citation type="submission" date="2015-03" db="EMBL/GenBank/DDBJ databases">
        <title>Genome Sequence of Kiloniella spongiae MEBiC09566, isolated from a marine sponge.</title>
        <authorList>
            <person name="Shao Z."/>
            <person name="Wang L."/>
            <person name="Li X."/>
        </authorList>
    </citation>
    <scope>NUCLEOTIDE SEQUENCE [LARGE SCALE GENOMIC DNA]</scope>
    <source>
        <strain evidence="12 13">MEBiC09566</strain>
    </source>
</reference>
<dbReference type="EMBL" id="LAQL01000009">
    <property type="protein sequence ID" value="KLN60036.1"/>
    <property type="molecule type" value="Genomic_DNA"/>
</dbReference>
<dbReference type="InterPro" id="IPR029055">
    <property type="entry name" value="Ntn_hydrolases_N"/>
</dbReference>
<dbReference type="EC" id="6.3.5.4" evidence="3"/>
<evidence type="ECO:0000313" key="12">
    <source>
        <dbReference type="EMBL" id="KLN60036.1"/>
    </source>
</evidence>
<organism evidence="12 13">
    <name type="scientific">Kiloniella spongiae</name>
    <dbReference type="NCBI Taxonomy" id="1489064"/>
    <lineage>
        <taxon>Bacteria</taxon>
        <taxon>Pseudomonadati</taxon>
        <taxon>Pseudomonadota</taxon>
        <taxon>Alphaproteobacteria</taxon>
        <taxon>Rhodospirillales</taxon>
        <taxon>Kiloniellaceae</taxon>
        <taxon>Kiloniella</taxon>
    </lineage>
</organism>
<comment type="catalytic activity">
    <reaction evidence="7">
        <text>L-aspartate + L-glutamine + ATP + H2O = L-asparagine + L-glutamate + AMP + diphosphate + H(+)</text>
        <dbReference type="Rhea" id="RHEA:12228"/>
        <dbReference type="ChEBI" id="CHEBI:15377"/>
        <dbReference type="ChEBI" id="CHEBI:15378"/>
        <dbReference type="ChEBI" id="CHEBI:29985"/>
        <dbReference type="ChEBI" id="CHEBI:29991"/>
        <dbReference type="ChEBI" id="CHEBI:30616"/>
        <dbReference type="ChEBI" id="CHEBI:33019"/>
        <dbReference type="ChEBI" id="CHEBI:58048"/>
        <dbReference type="ChEBI" id="CHEBI:58359"/>
        <dbReference type="ChEBI" id="CHEBI:456215"/>
        <dbReference type="EC" id="6.3.5.4"/>
    </reaction>
</comment>
<feature type="binding site" evidence="9">
    <location>
        <begin position="374"/>
        <end position="375"/>
    </location>
    <ligand>
        <name>ATP</name>
        <dbReference type="ChEBI" id="CHEBI:30616"/>
    </ligand>
</feature>
<proteinExistence type="inferred from homology"/>